<dbReference type="InterPro" id="IPR009057">
    <property type="entry name" value="Homeodomain-like_sf"/>
</dbReference>
<dbReference type="Gene3D" id="1.10.10.10">
    <property type="entry name" value="Winged helix-like DNA-binding domain superfamily/Winged helix DNA-binding domain"/>
    <property type="match status" value="1"/>
</dbReference>
<dbReference type="InterPro" id="IPR046348">
    <property type="entry name" value="SIS_dom_sf"/>
</dbReference>
<dbReference type="Gene3D" id="3.40.50.10490">
    <property type="entry name" value="Glucose-6-phosphate isomerase like protein, domain 1"/>
    <property type="match status" value="1"/>
</dbReference>
<dbReference type="Pfam" id="PF01380">
    <property type="entry name" value="SIS"/>
    <property type="match status" value="1"/>
</dbReference>
<dbReference type="EMBL" id="AP026802">
    <property type="protein sequence ID" value="BDR57996.1"/>
    <property type="molecule type" value="Genomic_DNA"/>
</dbReference>
<dbReference type="InterPro" id="IPR035472">
    <property type="entry name" value="RpiR-like_SIS"/>
</dbReference>
<evidence type="ECO:0000256" key="2">
    <source>
        <dbReference type="ARBA" id="ARBA00023125"/>
    </source>
</evidence>
<name>A0AAU9CZY1_9LACO</name>
<evidence type="ECO:0000256" key="1">
    <source>
        <dbReference type="ARBA" id="ARBA00023015"/>
    </source>
</evidence>
<dbReference type="GO" id="GO:0003700">
    <property type="term" value="F:DNA-binding transcription factor activity"/>
    <property type="evidence" value="ECO:0007669"/>
    <property type="project" value="InterPro"/>
</dbReference>
<dbReference type="PANTHER" id="PTHR30514">
    <property type="entry name" value="GLUCOKINASE"/>
    <property type="match status" value="1"/>
</dbReference>
<dbReference type="InterPro" id="IPR001347">
    <property type="entry name" value="SIS_dom"/>
</dbReference>
<dbReference type="KEGG" id="xap:XA3_04370"/>
<feature type="domain" description="SIS" evidence="5">
    <location>
        <begin position="98"/>
        <end position="236"/>
    </location>
</feature>
<dbReference type="PROSITE" id="PS51071">
    <property type="entry name" value="HTH_RPIR"/>
    <property type="match status" value="1"/>
</dbReference>
<protein>
    <submittedName>
        <fullName evidence="6">RpiR family transcriptional regulator</fullName>
    </submittedName>
</protein>
<evidence type="ECO:0000259" key="5">
    <source>
        <dbReference type="PROSITE" id="PS51464"/>
    </source>
</evidence>
<keyword evidence="3" id="KW-0804">Transcription</keyword>
<dbReference type="RefSeq" id="WP_317635920.1">
    <property type="nucleotide sequence ID" value="NZ_AP026802.1"/>
</dbReference>
<dbReference type="InterPro" id="IPR000281">
    <property type="entry name" value="HTH_RpiR"/>
</dbReference>
<dbReference type="InterPro" id="IPR047640">
    <property type="entry name" value="RpiR-like"/>
</dbReference>
<organism evidence="6 7">
    <name type="scientific">Xylocopilactobacillus apicola</name>
    <dbReference type="NCBI Taxonomy" id="2932184"/>
    <lineage>
        <taxon>Bacteria</taxon>
        <taxon>Bacillati</taxon>
        <taxon>Bacillota</taxon>
        <taxon>Bacilli</taxon>
        <taxon>Lactobacillales</taxon>
        <taxon>Lactobacillaceae</taxon>
        <taxon>Xylocopilactobacillus</taxon>
    </lineage>
</organism>
<dbReference type="SUPFAM" id="SSF46689">
    <property type="entry name" value="Homeodomain-like"/>
    <property type="match status" value="1"/>
</dbReference>
<dbReference type="Proteomes" id="UP001321861">
    <property type="component" value="Chromosome"/>
</dbReference>
<keyword evidence="7" id="KW-1185">Reference proteome</keyword>
<evidence type="ECO:0000259" key="4">
    <source>
        <dbReference type="PROSITE" id="PS51071"/>
    </source>
</evidence>
<dbReference type="PROSITE" id="PS51464">
    <property type="entry name" value="SIS"/>
    <property type="match status" value="1"/>
</dbReference>
<proteinExistence type="predicted"/>
<dbReference type="GO" id="GO:0097367">
    <property type="term" value="F:carbohydrate derivative binding"/>
    <property type="evidence" value="ECO:0007669"/>
    <property type="project" value="InterPro"/>
</dbReference>
<accession>A0AAU9CZY1</accession>
<dbReference type="SUPFAM" id="SSF53697">
    <property type="entry name" value="SIS domain"/>
    <property type="match status" value="1"/>
</dbReference>
<evidence type="ECO:0000313" key="6">
    <source>
        <dbReference type="EMBL" id="BDR57996.1"/>
    </source>
</evidence>
<keyword evidence="2" id="KW-0238">DNA-binding</keyword>
<gene>
    <name evidence="6" type="ORF">XA3_04370</name>
</gene>
<sequence length="236" mass="26875">MDEKTEFTRTEWKIYQYILTHQKQVISYSLRQLALKLKVAPASVVRTMKKMGFEHYDDLCLQIRKENQLDDVVDDVTYQAKYYFNQPMISKYDQQIKDFKEIAAHSTDYLFFGIGSSSDLASYGARQFANNGQNAFVIHDPFYPIQRSNGSCKGKTLIVLSVSGETPQVIEPMTSFQSKGAKVVSITNSSNNTIANLSDLNFCYLLESKIVNSTLNLTTQIPVVYLLERLSRSINT</sequence>
<dbReference type="Pfam" id="PF01418">
    <property type="entry name" value="HTH_6"/>
    <property type="match status" value="1"/>
</dbReference>
<feature type="domain" description="HTH rpiR-type" evidence="4">
    <location>
        <begin position="1"/>
        <end position="70"/>
    </location>
</feature>
<dbReference type="GO" id="GO:0003677">
    <property type="term" value="F:DNA binding"/>
    <property type="evidence" value="ECO:0007669"/>
    <property type="project" value="UniProtKB-KW"/>
</dbReference>
<dbReference type="CDD" id="cd05013">
    <property type="entry name" value="SIS_RpiR"/>
    <property type="match status" value="1"/>
</dbReference>
<dbReference type="InterPro" id="IPR036388">
    <property type="entry name" value="WH-like_DNA-bd_sf"/>
</dbReference>
<reference evidence="6 7" key="1">
    <citation type="journal article" date="2023" name="Microbiol. Spectr.">
        <title>Symbiosis of Carpenter Bees with Uncharacterized Lactic Acid Bacteria Showing NAD Auxotrophy.</title>
        <authorList>
            <person name="Kawasaki S."/>
            <person name="Ozawa K."/>
            <person name="Mori T."/>
            <person name="Yamamoto A."/>
            <person name="Ito M."/>
            <person name="Ohkuma M."/>
            <person name="Sakamoto M."/>
            <person name="Matsutani M."/>
        </authorList>
    </citation>
    <scope>NUCLEOTIDE SEQUENCE [LARGE SCALE GENOMIC DNA]</scope>
    <source>
        <strain evidence="6 7">XA3</strain>
    </source>
</reference>
<dbReference type="PANTHER" id="PTHR30514:SF1">
    <property type="entry name" value="HTH-TYPE TRANSCRIPTIONAL REGULATOR HEXR-RELATED"/>
    <property type="match status" value="1"/>
</dbReference>
<evidence type="ECO:0000256" key="3">
    <source>
        <dbReference type="ARBA" id="ARBA00023163"/>
    </source>
</evidence>
<dbReference type="AlphaFoldDB" id="A0AAU9CZY1"/>
<evidence type="ECO:0000313" key="7">
    <source>
        <dbReference type="Proteomes" id="UP001321861"/>
    </source>
</evidence>
<keyword evidence="1" id="KW-0805">Transcription regulation</keyword>
<dbReference type="GO" id="GO:1901135">
    <property type="term" value="P:carbohydrate derivative metabolic process"/>
    <property type="evidence" value="ECO:0007669"/>
    <property type="project" value="InterPro"/>
</dbReference>